<evidence type="ECO:0000313" key="3">
    <source>
        <dbReference type="Proteomes" id="UP000605086"/>
    </source>
</evidence>
<evidence type="ECO:0000259" key="1">
    <source>
        <dbReference type="Pfam" id="PF09414"/>
    </source>
</evidence>
<dbReference type="PANTHER" id="PTHR43883:SF1">
    <property type="entry name" value="GLUCONOKINASE"/>
    <property type="match status" value="1"/>
</dbReference>
<protein>
    <submittedName>
        <fullName evidence="2">DNA ligase</fullName>
    </submittedName>
</protein>
<gene>
    <name evidence="2" type="ORF">GBZ48_35635</name>
</gene>
<accession>A0ABX2KSP1</accession>
<name>A0ABX2KSP1_9PROT</name>
<comment type="caution">
    <text evidence="2">The sequence shown here is derived from an EMBL/GenBank/DDBJ whole genome shotgun (WGS) entry which is preliminary data.</text>
</comment>
<dbReference type="PANTHER" id="PTHR43883">
    <property type="entry name" value="SLR0207 PROTEIN"/>
    <property type="match status" value="1"/>
</dbReference>
<keyword evidence="2" id="KW-0436">Ligase</keyword>
<dbReference type="InterPro" id="IPR021122">
    <property type="entry name" value="RNA_ligase_dom_REL/Rnl2"/>
</dbReference>
<dbReference type="EMBL" id="WHOS01000127">
    <property type="protein sequence ID" value="NUB04526.1"/>
    <property type="molecule type" value="Genomic_DNA"/>
</dbReference>
<evidence type="ECO:0000313" key="2">
    <source>
        <dbReference type="EMBL" id="NUB04526.1"/>
    </source>
</evidence>
<dbReference type="Gene3D" id="3.30.470.30">
    <property type="entry name" value="DNA ligase/mRNA capping enzyme"/>
    <property type="match status" value="1"/>
</dbReference>
<sequence length="230" mass="26433">MAMFFRFPSTPHLAWLGHGSIPRDDKLLSKEDARDLIADEVVVEEKLDGANIGLSLTNDGALQIQNRGQYLITPHVGQFARLPDWIAQHGEQLCHFINPNLILFGEWCAARHSVGYDRLPDWFLLFDVYDLKETKFWSTTRRNVLAAQVGLSTVPTLLKGTTDLSKLAHLLTVGSSCYRIGSMEGLIIRRETAKWCDSRAKLVRDDFIQTIDEHWSRRRIEWNRIDWSNQ</sequence>
<feature type="domain" description="RNA ligase" evidence="1">
    <location>
        <begin position="39"/>
        <end position="202"/>
    </location>
</feature>
<keyword evidence="3" id="KW-1185">Reference proteome</keyword>
<dbReference type="GO" id="GO:0016874">
    <property type="term" value="F:ligase activity"/>
    <property type="evidence" value="ECO:0007669"/>
    <property type="project" value="UniProtKB-KW"/>
</dbReference>
<dbReference type="Proteomes" id="UP000605086">
    <property type="component" value="Unassembled WGS sequence"/>
</dbReference>
<dbReference type="InterPro" id="IPR052732">
    <property type="entry name" value="Cell-binding_unc_protein"/>
</dbReference>
<dbReference type="SUPFAM" id="SSF56091">
    <property type="entry name" value="DNA ligase/mRNA capping enzyme, catalytic domain"/>
    <property type="match status" value="1"/>
</dbReference>
<organism evidence="2 3">
    <name type="scientific">Azospirillum melinis</name>
    <dbReference type="NCBI Taxonomy" id="328839"/>
    <lineage>
        <taxon>Bacteria</taxon>
        <taxon>Pseudomonadati</taxon>
        <taxon>Pseudomonadota</taxon>
        <taxon>Alphaproteobacteria</taxon>
        <taxon>Rhodospirillales</taxon>
        <taxon>Azospirillaceae</taxon>
        <taxon>Azospirillum</taxon>
    </lineage>
</organism>
<reference evidence="2 3" key="1">
    <citation type="submission" date="2019-10" db="EMBL/GenBank/DDBJ databases">
        <title>Genome sequence of Azospirillum melinis.</title>
        <authorList>
            <person name="Ambrosini A."/>
            <person name="Sant'Anna F.H."/>
            <person name="Cassan F.D."/>
            <person name="Souza E.M."/>
            <person name="Passaglia L.M.P."/>
        </authorList>
    </citation>
    <scope>NUCLEOTIDE SEQUENCE [LARGE SCALE GENOMIC DNA]</scope>
    <source>
        <strain evidence="2 3">TMCY0552</strain>
    </source>
</reference>
<dbReference type="Pfam" id="PF09414">
    <property type="entry name" value="RNA_ligase"/>
    <property type="match status" value="1"/>
</dbReference>
<proteinExistence type="predicted"/>